<evidence type="ECO:0000256" key="17">
    <source>
        <dbReference type="ARBA" id="ARBA00051722"/>
    </source>
</evidence>
<reference evidence="27" key="2">
    <citation type="submission" date="2025-08" db="UniProtKB">
        <authorList>
            <consortium name="Ensembl"/>
        </authorList>
    </citation>
    <scope>IDENTIFICATION</scope>
    <source>
        <strain evidence="27">broiler</strain>
    </source>
</reference>
<dbReference type="SUPFAM" id="SSF51069">
    <property type="entry name" value="Carbonic anhydrase"/>
    <property type="match status" value="1"/>
</dbReference>
<accession>A0A8V0X7M7</accession>
<keyword evidence="6" id="KW-0964">Secreted</keyword>
<dbReference type="CDD" id="cd03122">
    <property type="entry name" value="alpha_CARP_receptor_like"/>
    <property type="match status" value="1"/>
</dbReference>
<comment type="similarity">
    <text evidence="3">Belongs to the protein-tyrosine phosphatase family. Receptor class 5 subfamily.</text>
</comment>
<keyword evidence="11" id="KW-0378">Hydrolase</keyword>
<evidence type="ECO:0000256" key="9">
    <source>
        <dbReference type="ARBA" id="ARBA00022729"/>
    </source>
</evidence>
<evidence type="ECO:0000259" key="24">
    <source>
        <dbReference type="PROSITE" id="PS50056"/>
    </source>
</evidence>
<dbReference type="Pfam" id="PF00102">
    <property type="entry name" value="Y_phosphatase"/>
    <property type="match status" value="3"/>
</dbReference>
<keyword evidence="16" id="KW-0325">Glycoprotein</keyword>
<dbReference type="PRINTS" id="PR00700">
    <property type="entry name" value="PRTYPHPHTASE"/>
</dbReference>
<feature type="domain" description="Tyrosine specific protein phosphatases" evidence="24">
    <location>
        <begin position="1026"/>
        <end position="1100"/>
    </location>
</feature>
<dbReference type="InterPro" id="IPR003595">
    <property type="entry name" value="Tyr_Pase_cat"/>
</dbReference>
<dbReference type="PANTHER" id="PTHR19134">
    <property type="entry name" value="RECEPTOR-TYPE TYROSINE-PROTEIN PHOSPHATASE"/>
    <property type="match status" value="1"/>
</dbReference>
<comment type="subcellular location">
    <subcellularLocation>
        <location evidence="1">Cell membrane</location>
        <topology evidence="1">Single-pass type I membrane protein</topology>
    </subcellularLocation>
    <subcellularLocation>
        <location evidence="2">Secreted</location>
    </subcellularLocation>
</comment>
<dbReference type="FunFam" id="2.60.40.10:FF:000313">
    <property type="entry name" value="Receptor-type tyrosine-protein phosphatase zeta"/>
    <property type="match status" value="1"/>
</dbReference>
<dbReference type="GO" id="GO:0004725">
    <property type="term" value="F:protein tyrosine phosphatase activity"/>
    <property type="evidence" value="ECO:0007669"/>
    <property type="project" value="UniProtKB-EC"/>
</dbReference>
<feature type="domain" description="Alpha-carbonic anhydrase" evidence="26">
    <location>
        <begin position="36"/>
        <end position="300"/>
    </location>
</feature>
<dbReference type="InterPro" id="IPR036398">
    <property type="entry name" value="CA_dom_sf"/>
</dbReference>
<dbReference type="InterPro" id="IPR050348">
    <property type="entry name" value="Protein-Tyr_Phosphatase"/>
</dbReference>
<feature type="domain" description="Tyrosine-protein phosphatase" evidence="23">
    <location>
        <begin position="850"/>
        <end position="1109"/>
    </location>
</feature>
<dbReference type="SUPFAM" id="SSF52799">
    <property type="entry name" value="(Phosphotyrosine protein) phosphatases II"/>
    <property type="match status" value="2"/>
</dbReference>
<dbReference type="SMART" id="SM00194">
    <property type="entry name" value="PTPc"/>
    <property type="match status" value="2"/>
</dbReference>
<keyword evidence="10" id="KW-0677">Repeat</keyword>
<evidence type="ECO:0000313" key="27">
    <source>
        <dbReference type="Ensembl" id="ENSGALP00010001443.1"/>
    </source>
</evidence>
<dbReference type="GO" id="GO:0005576">
    <property type="term" value="C:extracellular region"/>
    <property type="evidence" value="ECO:0007669"/>
    <property type="project" value="UniProtKB-SubCell"/>
</dbReference>
<dbReference type="GO" id="GO:0007417">
    <property type="term" value="P:central nervous system development"/>
    <property type="evidence" value="ECO:0007669"/>
    <property type="project" value="UniProtKB-ARBA"/>
</dbReference>
<dbReference type="InterPro" id="IPR041887">
    <property type="entry name" value="Alpha_CARP_receptor-type"/>
</dbReference>
<comment type="catalytic activity">
    <reaction evidence="17">
        <text>O-phospho-L-tyrosyl-[protein] + H2O = L-tyrosyl-[protein] + phosphate</text>
        <dbReference type="Rhea" id="RHEA:10684"/>
        <dbReference type="Rhea" id="RHEA-COMP:10136"/>
        <dbReference type="Rhea" id="RHEA-COMP:20101"/>
        <dbReference type="ChEBI" id="CHEBI:15377"/>
        <dbReference type="ChEBI" id="CHEBI:43474"/>
        <dbReference type="ChEBI" id="CHEBI:46858"/>
        <dbReference type="ChEBI" id="CHEBI:61978"/>
        <dbReference type="EC" id="3.1.3.48"/>
    </reaction>
</comment>
<comment type="function">
    <text evidence="18">Protein tyrosine phosphatase that negatively regulates oligodendrocyte precursor proliferation in the embryonic spinal cord. Required for normal differentiation of the precursor cells into mature, fully myelinating oligodendrocytes. May play a role in protecting oligondendrocytes against apoptosis. May play a role in the establishment of contextual memory, probably via the dephosphorylation of proteins that are part of important signaling cascades.</text>
</comment>
<keyword evidence="9 22" id="KW-0732">Signal</keyword>
<dbReference type="InterPro" id="IPR000387">
    <property type="entry name" value="Tyr_Pase_dom"/>
</dbReference>
<feature type="chain" id="PRO_5036465117" description="Receptor-type tyrosine-protein phosphatase zeta" evidence="22">
    <location>
        <begin position="25"/>
        <end position="1142"/>
    </location>
</feature>
<keyword evidence="12" id="KW-0904">Protein phosphatase</keyword>
<dbReference type="SMART" id="SM00060">
    <property type="entry name" value="FN3"/>
    <property type="match status" value="1"/>
</dbReference>
<evidence type="ECO:0000256" key="16">
    <source>
        <dbReference type="ARBA" id="ARBA00023180"/>
    </source>
</evidence>
<feature type="domain" description="Tyrosine specific protein phosphatases" evidence="24">
    <location>
        <begin position="761"/>
        <end position="810"/>
    </location>
</feature>
<dbReference type="GeneTree" id="ENSGT00940000155529"/>
<evidence type="ECO:0000256" key="20">
    <source>
        <dbReference type="SAM" id="MobiDB-lite"/>
    </source>
</evidence>
<dbReference type="PROSITE" id="PS50853">
    <property type="entry name" value="FN3"/>
    <property type="match status" value="1"/>
</dbReference>
<evidence type="ECO:0000256" key="19">
    <source>
        <dbReference type="ARBA" id="ARBA00068084"/>
    </source>
</evidence>
<dbReference type="InterPro" id="IPR013783">
    <property type="entry name" value="Ig-like_fold"/>
</dbReference>
<dbReference type="InterPro" id="IPR003961">
    <property type="entry name" value="FN3_dom"/>
</dbReference>
<dbReference type="GO" id="GO:0005886">
    <property type="term" value="C:plasma membrane"/>
    <property type="evidence" value="ECO:0007669"/>
    <property type="project" value="UniProtKB-SubCell"/>
</dbReference>
<sequence length="1142" mass="129543">MLILGRWVACIQLVCILRADLVYGYYRQQRKLTEEVDWSYTGTLNQTDWGKKYSACNGAKQSPINIDEELTQVNVNLKKLKFHGWEKETGEGTFIRNNGKTVEINLSNDYYVSGGGLDTVFKASKITFHWGKCNASSDGSEHSLEGQKFPLEMQIYCYDGDLFTDFKEAIKGNGKLRALSVLFEIGVEDNPDYIPIIKGVDSVSRFGKQAALEPFVLLNLLPNATDKYYTYNGSLSAPPCSETVEWIVFKDTISISEQQLAVFCEVLTMQQSGYVMLMDYLQNNFREQRYKFSGQVFSSYTGQEEIHEAVCSSEPENVQSDPKNYTSLLVTWERPRVVYDTMIEKFAVFYQQLDGEDQTKHEFLTDGYQDLGAILNNLLPNTSYVLQIVAVCSNGLHGKYSDQVIVDMPLEDQEASNSSHESRIGLAESLESEKKTVIPLVVVSALTFICLVILVGILIYWRKCFQTAHFYLEDNTSPRVISAPPAPVFPVSDDVGAIPIKHFPKHVADLHASNGFSEEFETLKEFYQEIQSCTVDLGITSDSSNHPDNKNKNRYINIVAYDHTRVKLAQLAEKDGKLTDYINANYVDGYNKPKAYIAAQGPLKSTAEDFWRMIWEHNVEVIVMITNLLEKGRRKCDQYWPAEGSEEYGNFLVTQKSVHVLAYYTVRNFTLRNTKIKKGSQKGRSSGRVVTQYHYTQWPDMGVPEYTLPVLTFVRKASHAKRHAVGPIVVHCSTSPLMEHLEREPPHEFCPSGADSEEANSAGVGRTGTYVVLDSMLQQIQHEGTVNIFGFLKHIRTQRNYLVQTEEQYIFIHDALVEAILSKETEVLETHIHAYVNALLIPGPTGKTRLEKQFKLLSQSNTQQCDYSTALKQCNREKNRTSSIIPVERSRVGISSLSGEGTDYINASYIMGYYQSNEFIITQHPLLHTIKDFWRMIWDHNAQLIVMLPDSQNMAEDEFVYWPNKDEPINCETFKVTMIAEEHKCLSNEEKLIIQDFILEATQDDYVLEVRHFQCPKWPNPDSPISKTFELISIIKEETSNRDGPMIVHDEHGGVTAGTFCALTTLMHQLENENSVDVYQVAKMINLMRPGVFTDIEQYQFLYKAILSLVSTRQEENPSASMDSNGSALPDGNAAESLESLV</sequence>
<feature type="domain" description="Fibronectin type-III" evidence="25">
    <location>
        <begin position="314"/>
        <end position="411"/>
    </location>
</feature>
<dbReference type="InterPro" id="IPR029021">
    <property type="entry name" value="Prot-tyrosine_phosphatase-like"/>
</dbReference>
<keyword evidence="7" id="KW-0597">Phosphoprotein</keyword>
<evidence type="ECO:0000313" key="28">
    <source>
        <dbReference type="Proteomes" id="UP000000539"/>
    </source>
</evidence>
<protein>
    <recommendedName>
        <fullName evidence="19">Receptor-type tyrosine-protein phosphatase zeta</fullName>
        <ecNumber evidence="4">3.1.3.48</ecNumber>
    </recommendedName>
</protein>
<dbReference type="EC" id="3.1.3.48" evidence="4"/>
<evidence type="ECO:0000256" key="8">
    <source>
        <dbReference type="ARBA" id="ARBA00022692"/>
    </source>
</evidence>
<dbReference type="Gene3D" id="2.60.40.10">
    <property type="entry name" value="Immunoglobulins"/>
    <property type="match status" value="1"/>
</dbReference>
<evidence type="ECO:0000256" key="12">
    <source>
        <dbReference type="ARBA" id="ARBA00022912"/>
    </source>
</evidence>
<feature type="signal peptide" evidence="22">
    <location>
        <begin position="1"/>
        <end position="24"/>
    </location>
</feature>
<evidence type="ECO:0000256" key="18">
    <source>
        <dbReference type="ARBA" id="ARBA00059596"/>
    </source>
</evidence>
<dbReference type="Gene3D" id="3.90.190.10">
    <property type="entry name" value="Protein tyrosine phosphatase superfamily"/>
    <property type="match status" value="2"/>
</dbReference>
<name>A0A8V0X7M7_CHICK</name>
<evidence type="ECO:0000256" key="3">
    <source>
        <dbReference type="ARBA" id="ARBA00006246"/>
    </source>
</evidence>
<evidence type="ECO:0000256" key="7">
    <source>
        <dbReference type="ARBA" id="ARBA00022553"/>
    </source>
</evidence>
<evidence type="ECO:0000256" key="1">
    <source>
        <dbReference type="ARBA" id="ARBA00004251"/>
    </source>
</evidence>
<keyword evidence="28" id="KW-1185">Reference proteome</keyword>
<dbReference type="InterPro" id="IPR036116">
    <property type="entry name" value="FN3_sf"/>
</dbReference>
<dbReference type="FunFam" id="3.90.190.10:FF:000016">
    <property type="entry name" value="receptor-type tyrosine-protein phosphatase gamma isoform X1"/>
    <property type="match status" value="1"/>
</dbReference>
<evidence type="ECO:0000256" key="10">
    <source>
        <dbReference type="ARBA" id="ARBA00022737"/>
    </source>
</evidence>
<feature type="compositionally biased region" description="Polar residues" evidence="20">
    <location>
        <begin position="1117"/>
        <end position="1127"/>
    </location>
</feature>
<feature type="transmembrane region" description="Helical" evidence="21">
    <location>
        <begin position="437"/>
        <end position="461"/>
    </location>
</feature>
<evidence type="ECO:0000256" key="2">
    <source>
        <dbReference type="ARBA" id="ARBA00004613"/>
    </source>
</evidence>
<dbReference type="Gene3D" id="3.10.200.10">
    <property type="entry name" value="Alpha carbonic anhydrase"/>
    <property type="match status" value="1"/>
</dbReference>
<keyword evidence="15" id="KW-1015">Disulfide bond</keyword>
<dbReference type="SMART" id="SM00404">
    <property type="entry name" value="PTPc_motif"/>
    <property type="match status" value="2"/>
</dbReference>
<dbReference type="InterPro" id="IPR001148">
    <property type="entry name" value="CA_dom"/>
</dbReference>
<evidence type="ECO:0000256" key="22">
    <source>
        <dbReference type="SAM" id="SignalP"/>
    </source>
</evidence>
<dbReference type="Ensembl" id="ENSGALT00010002897.1">
    <property type="protein sequence ID" value="ENSGALP00010001443.1"/>
    <property type="gene ID" value="ENSGALG00010001248.1"/>
</dbReference>
<feature type="domain" description="Tyrosine-protein phosphatase" evidence="23">
    <location>
        <begin position="516"/>
        <end position="819"/>
    </location>
</feature>
<organism evidence="27 28">
    <name type="scientific">Gallus gallus</name>
    <name type="common">Chicken</name>
    <dbReference type="NCBI Taxonomy" id="9031"/>
    <lineage>
        <taxon>Eukaryota</taxon>
        <taxon>Metazoa</taxon>
        <taxon>Chordata</taxon>
        <taxon>Craniata</taxon>
        <taxon>Vertebrata</taxon>
        <taxon>Euteleostomi</taxon>
        <taxon>Archelosauria</taxon>
        <taxon>Archosauria</taxon>
        <taxon>Dinosauria</taxon>
        <taxon>Saurischia</taxon>
        <taxon>Theropoda</taxon>
        <taxon>Coelurosauria</taxon>
        <taxon>Aves</taxon>
        <taxon>Neognathae</taxon>
        <taxon>Galloanserae</taxon>
        <taxon>Galliformes</taxon>
        <taxon>Phasianidae</taxon>
        <taxon>Phasianinae</taxon>
        <taxon>Gallus</taxon>
    </lineage>
</organism>
<evidence type="ECO:0000259" key="23">
    <source>
        <dbReference type="PROSITE" id="PS50055"/>
    </source>
</evidence>
<dbReference type="CDD" id="cd17669">
    <property type="entry name" value="R-PTP-Z-2"/>
    <property type="match status" value="1"/>
</dbReference>
<feature type="region of interest" description="Disordered" evidence="20">
    <location>
        <begin position="1117"/>
        <end position="1142"/>
    </location>
</feature>
<dbReference type="CDD" id="cd00063">
    <property type="entry name" value="FN3"/>
    <property type="match status" value="1"/>
</dbReference>
<evidence type="ECO:0000256" key="11">
    <source>
        <dbReference type="ARBA" id="ARBA00022801"/>
    </source>
</evidence>
<dbReference type="Proteomes" id="UP000000539">
    <property type="component" value="Chromosome 1"/>
</dbReference>
<evidence type="ECO:0000256" key="5">
    <source>
        <dbReference type="ARBA" id="ARBA00022475"/>
    </source>
</evidence>
<evidence type="ECO:0000259" key="26">
    <source>
        <dbReference type="PROSITE" id="PS51144"/>
    </source>
</evidence>
<gene>
    <name evidence="27" type="primary">PTPRZ1</name>
</gene>
<evidence type="ECO:0000256" key="14">
    <source>
        <dbReference type="ARBA" id="ARBA00023136"/>
    </source>
</evidence>
<evidence type="ECO:0000256" key="6">
    <source>
        <dbReference type="ARBA" id="ARBA00022525"/>
    </source>
</evidence>
<dbReference type="SMART" id="SM01057">
    <property type="entry name" value="Carb_anhydrase"/>
    <property type="match status" value="1"/>
</dbReference>
<dbReference type="PROSITE" id="PS50056">
    <property type="entry name" value="TYR_PHOSPHATASE_2"/>
    <property type="match status" value="2"/>
</dbReference>
<dbReference type="FunFam" id="3.90.190.10:FF:000013">
    <property type="entry name" value="receptor-type tyrosine-protein phosphatase zeta isoform X1"/>
    <property type="match status" value="1"/>
</dbReference>
<evidence type="ECO:0000256" key="21">
    <source>
        <dbReference type="SAM" id="Phobius"/>
    </source>
</evidence>
<dbReference type="Pfam" id="PF00041">
    <property type="entry name" value="fn3"/>
    <property type="match status" value="1"/>
</dbReference>
<keyword evidence="13 21" id="KW-1133">Transmembrane helix</keyword>
<dbReference type="InterPro" id="IPR000242">
    <property type="entry name" value="PTP_cat"/>
</dbReference>
<dbReference type="PROSITE" id="PS51144">
    <property type="entry name" value="ALPHA_CA_2"/>
    <property type="match status" value="1"/>
</dbReference>
<reference evidence="27" key="3">
    <citation type="submission" date="2025-09" db="UniProtKB">
        <authorList>
            <consortium name="Ensembl"/>
        </authorList>
    </citation>
    <scope>IDENTIFICATION</scope>
    <source>
        <strain evidence="27">broiler</strain>
    </source>
</reference>
<proteinExistence type="inferred from homology"/>
<keyword evidence="8 21" id="KW-0812">Transmembrane</keyword>
<dbReference type="AlphaFoldDB" id="A0A8V0X7M7"/>
<evidence type="ECO:0000259" key="25">
    <source>
        <dbReference type="PROSITE" id="PS50853"/>
    </source>
</evidence>
<dbReference type="PANTHER" id="PTHR19134:SF461">
    <property type="entry name" value="RECEPTOR-TYPE TYROSINE-PROTEIN PHOSPHATASE ZETA"/>
    <property type="match status" value="1"/>
</dbReference>
<evidence type="ECO:0000256" key="4">
    <source>
        <dbReference type="ARBA" id="ARBA00013064"/>
    </source>
</evidence>
<dbReference type="Pfam" id="PF00194">
    <property type="entry name" value="Carb_anhydrase"/>
    <property type="match status" value="1"/>
</dbReference>
<evidence type="ECO:0000256" key="13">
    <source>
        <dbReference type="ARBA" id="ARBA00022989"/>
    </source>
</evidence>
<reference evidence="27" key="1">
    <citation type="submission" date="2020-11" db="EMBL/GenBank/DDBJ databases">
        <title>Gallus gallus (Chicken) genome, bGalGal1, GRCg7b, maternal haplotype autosomes + Z &amp; W.</title>
        <authorList>
            <person name="Warren W."/>
            <person name="Formenti G."/>
            <person name="Fedrigo O."/>
            <person name="Haase B."/>
            <person name="Mountcastle J."/>
            <person name="Balacco J."/>
            <person name="Tracey A."/>
            <person name="Schneider V."/>
            <person name="Okimoto R."/>
            <person name="Cheng H."/>
            <person name="Hawken R."/>
            <person name="Howe K."/>
            <person name="Jarvis E.D."/>
        </authorList>
    </citation>
    <scope>NUCLEOTIDE SEQUENCE [LARGE SCALE GENOMIC DNA]</scope>
    <source>
        <strain evidence="27">Broiler</strain>
    </source>
</reference>
<dbReference type="OrthoDB" id="6022401at2759"/>
<dbReference type="FunFam" id="3.10.200.10:FF:000004">
    <property type="entry name" value="receptor-type tyrosine-protein phosphatase zeta isoform X1"/>
    <property type="match status" value="1"/>
</dbReference>
<dbReference type="PROSITE" id="PS50055">
    <property type="entry name" value="TYR_PHOSPHATASE_PTP"/>
    <property type="match status" value="2"/>
</dbReference>
<keyword evidence="14 21" id="KW-0472">Membrane</keyword>
<dbReference type="SUPFAM" id="SSF49265">
    <property type="entry name" value="Fibronectin type III"/>
    <property type="match status" value="1"/>
</dbReference>
<evidence type="ECO:0000256" key="15">
    <source>
        <dbReference type="ARBA" id="ARBA00023157"/>
    </source>
</evidence>
<keyword evidence="5" id="KW-1003">Cell membrane</keyword>